<dbReference type="SUPFAM" id="SSF53686">
    <property type="entry name" value="Tryptophan synthase beta subunit-like PLP-dependent enzymes"/>
    <property type="match status" value="1"/>
</dbReference>
<reference evidence="1" key="1">
    <citation type="journal article" date="2020" name="mSystems">
        <title>Genome- and Community-Level Interaction Insights into Carbon Utilization and Element Cycling Functions of Hydrothermarchaeota in Hydrothermal Sediment.</title>
        <authorList>
            <person name="Zhou Z."/>
            <person name="Liu Y."/>
            <person name="Xu W."/>
            <person name="Pan J."/>
            <person name="Luo Z.H."/>
            <person name="Li M."/>
        </authorList>
    </citation>
    <scope>NUCLEOTIDE SEQUENCE [LARGE SCALE GENOMIC DNA]</scope>
    <source>
        <strain evidence="1">HyVt-219</strain>
    </source>
</reference>
<gene>
    <name evidence="1" type="ORF">ENG47_02310</name>
</gene>
<dbReference type="AlphaFoldDB" id="A0A7V0N0E4"/>
<proteinExistence type="predicted"/>
<accession>A0A7V0N0E4</accession>
<sequence>MPIKKLILATNENDILTRFVNYGDYSRREVVKTISPSMDIQVASNFERYLYYFYDENPLQTRKCMEEFLKTGKLSFSPQEIKKIQQDFISYSISQKEARDTIRKIYQENNYIVCPHTACGISASLKVSERDNKICLATAHPAKFPEAIKSCGLLPPQLPPLSSLKDKEKHFYILENNPITIKKFIIQQVTSLS</sequence>
<protein>
    <recommendedName>
        <fullName evidence="2">Threonine synthase</fullName>
    </recommendedName>
</protein>
<evidence type="ECO:0000313" key="1">
    <source>
        <dbReference type="EMBL" id="HDN84577.1"/>
    </source>
</evidence>
<dbReference type="InterPro" id="IPR036052">
    <property type="entry name" value="TrpB-like_PALP_sf"/>
</dbReference>
<dbReference type="Pfam" id="PF24857">
    <property type="entry name" value="THR4_C"/>
    <property type="match status" value="1"/>
</dbReference>
<dbReference type="EMBL" id="DRBC01000133">
    <property type="protein sequence ID" value="HDN84577.1"/>
    <property type="molecule type" value="Genomic_DNA"/>
</dbReference>
<name>A0A7V0N0E4_UNCAE</name>
<organism evidence="1">
    <name type="scientific">Aerophobetes bacterium</name>
    <dbReference type="NCBI Taxonomy" id="2030807"/>
    <lineage>
        <taxon>Bacteria</taxon>
        <taxon>Candidatus Aerophobota</taxon>
    </lineage>
</organism>
<dbReference type="InterPro" id="IPR051166">
    <property type="entry name" value="Threonine_Synthase"/>
</dbReference>
<evidence type="ECO:0008006" key="2">
    <source>
        <dbReference type="Google" id="ProtNLM"/>
    </source>
</evidence>
<dbReference type="Proteomes" id="UP000885660">
    <property type="component" value="Unassembled WGS sequence"/>
</dbReference>
<dbReference type="PANTHER" id="PTHR42690:SF1">
    <property type="entry name" value="THREONINE SYNTHASE-LIKE 2"/>
    <property type="match status" value="1"/>
</dbReference>
<dbReference type="Gene3D" id="3.40.50.1100">
    <property type="match status" value="2"/>
</dbReference>
<comment type="caution">
    <text evidence="1">The sequence shown here is derived from an EMBL/GenBank/DDBJ whole genome shotgun (WGS) entry which is preliminary data.</text>
</comment>
<dbReference type="PANTHER" id="PTHR42690">
    <property type="entry name" value="THREONINE SYNTHASE FAMILY MEMBER"/>
    <property type="match status" value="1"/>
</dbReference>